<protein>
    <submittedName>
        <fullName evidence="4">Carbohydrate kinase family protein</fullName>
    </submittedName>
</protein>
<evidence type="ECO:0000313" key="5">
    <source>
        <dbReference type="Proteomes" id="UP001461341"/>
    </source>
</evidence>
<keyword evidence="2 4" id="KW-0418">Kinase</keyword>
<dbReference type="SUPFAM" id="SSF53613">
    <property type="entry name" value="Ribokinase-like"/>
    <property type="match status" value="1"/>
</dbReference>
<keyword evidence="5" id="KW-1185">Reference proteome</keyword>
<evidence type="ECO:0000256" key="2">
    <source>
        <dbReference type="ARBA" id="ARBA00022777"/>
    </source>
</evidence>
<evidence type="ECO:0000259" key="3">
    <source>
        <dbReference type="Pfam" id="PF00294"/>
    </source>
</evidence>
<feature type="domain" description="Carbohydrate kinase PfkB" evidence="3">
    <location>
        <begin position="1"/>
        <end position="294"/>
    </location>
</feature>
<reference evidence="4 5" key="1">
    <citation type="submission" date="2023-03" db="EMBL/GenBank/DDBJ databases">
        <title>Novel Species.</title>
        <authorList>
            <person name="Ma S."/>
        </authorList>
    </citation>
    <scope>NUCLEOTIDE SEQUENCE [LARGE SCALE GENOMIC DNA]</scope>
    <source>
        <strain evidence="4 5">B11</strain>
    </source>
</reference>
<gene>
    <name evidence="4" type="ORF">QBE54_09005</name>
</gene>
<name>A0ABZ2YDE0_9BACT</name>
<dbReference type="Pfam" id="PF00294">
    <property type="entry name" value="PfkB"/>
    <property type="match status" value="1"/>
</dbReference>
<proteinExistence type="predicted"/>
<dbReference type="InterPro" id="IPR029056">
    <property type="entry name" value="Ribokinase-like"/>
</dbReference>
<dbReference type="Gene3D" id="3.40.1190.20">
    <property type="match status" value="1"/>
</dbReference>
<dbReference type="PANTHER" id="PTHR10584:SF166">
    <property type="entry name" value="RIBOKINASE"/>
    <property type="match status" value="1"/>
</dbReference>
<dbReference type="EMBL" id="CP121689">
    <property type="protein sequence ID" value="WZL75715.1"/>
    <property type="molecule type" value="Genomic_DNA"/>
</dbReference>
<sequence length="318" mass="34229">MARVLCVGILVADLIGRPIENFPEKGKLLLVDEMSLHVGGCAHNTGVDLHKLGEEVQIIGKVGRDGLGEFIINSLRRRGMDTSGILFTDQANTSATMVLLDSSGERTFLHYPGANRTLRSQDISDEMLAASQLVHVAGSFLMPGFDGEETALLLKRAKALGKTTSLDTAWDDTGSWFSLLEPVVPHLDILISNYDEASRISGKEELPDIGAFFLKFGIQVVAIKMGPQGSFIMTPQDKVLVPPFTVRAVDGTGAGDAFAAGFIFGYLRGWDWYQVGRFANACGAMCVQMMGATEGVGSFEEVAEFIRSNGAYLGGEVN</sequence>
<organism evidence="4 5">
    <name type="scientific">Thermatribacter velox</name>
    <dbReference type="NCBI Taxonomy" id="3039681"/>
    <lineage>
        <taxon>Bacteria</taxon>
        <taxon>Pseudomonadati</taxon>
        <taxon>Atribacterota</taxon>
        <taxon>Atribacteria</taxon>
        <taxon>Atribacterales</taxon>
        <taxon>Thermatribacteraceae</taxon>
        <taxon>Thermatribacter</taxon>
    </lineage>
</organism>
<dbReference type="GO" id="GO:0016301">
    <property type="term" value="F:kinase activity"/>
    <property type="evidence" value="ECO:0007669"/>
    <property type="project" value="UniProtKB-KW"/>
</dbReference>
<evidence type="ECO:0000313" key="4">
    <source>
        <dbReference type="EMBL" id="WZL75715.1"/>
    </source>
</evidence>
<dbReference type="InterPro" id="IPR011611">
    <property type="entry name" value="PfkB_dom"/>
</dbReference>
<dbReference type="Proteomes" id="UP001461341">
    <property type="component" value="Chromosome"/>
</dbReference>
<accession>A0ABZ2YDE0</accession>
<keyword evidence="1" id="KW-0808">Transferase</keyword>
<dbReference type="CDD" id="cd01166">
    <property type="entry name" value="KdgK"/>
    <property type="match status" value="1"/>
</dbReference>
<evidence type="ECO:0000256" key="1">
    <source>
        <dbReference type="ARBA" id="ARBA00022679"/>
    </source>
</evidence>
<dbReference type="RefSeq" id="WP_369017865.1">
    <property type="nucleotide sequence ID" value="NZ_CP121689.1"/>
</dbReference>
<dbReference type="PANTHER" id="PTHR10584">
    <property type="entry name" value="SUGAR KINASE"/>
    <property type="match status" value="1"/>
</dbReference>